<protein>
    <submittedName>
        <fullName evidence="1">Uncharacterized protein</fullName>
    </submittedName>
</protein>
<dbReference type="Proteomes" id="UP001346559">
    <property type="component" value="Segment"/>
</dbReference>
<keyword evidence="2" id="KW-1185">Reference proteome</keyword>
<evidence type="ECO:0000313" key="1">
    <source>
        <dbReference type="EMBL" id="WQJ54509.1"/>
    </source>
</evidence>
<sequence length="2902" mass="331623">MKLNGVDNIITDKDIIVTSNVGSNKPLSAIIEKQQENIDELKSNVKWIYKYGGVGSGSGGGGNSTAGSWKASITVNKRNVNNNDKIDLSNEVVNGSVTTQVTVTISNPSAGGYRFILYYAYDGNDYQQYSTALTPDNMFNAVFTIRLTQNDKLSIKIVDIENVINVYDISYFIYGYTCNIQPLVIKDNKEQFVTDNSFKPGLYRNGIIFRVTLKNYAGFSINYNALNTMPYKIYKINKEDPENYFGTITDQQSYYLKDENKGFIHKETTEVILDYILEYEDLSNELNFGNHLFTIKLNILSSTAGDETQTQYTYEYTDTPDSDTYIICLTDTVAGTVYDTKDESISIEELEKNAFYTGNKVTLKFRPFNYDTANIQVNYSLKNNTDPENIINKSSAFNIVNGRYTSYSFDVYDGWNELIITSNNHNIKKYYYGKKLQASISWYNENKLGDKFSNISKSDWINKSYFRFTTSLSENLKNIQQYINAKLTGYIGFAKSATTTTTNYDLWGTNMVNSSQLFDNSNTNDLHIAIGFQYSFSNDINDPILTIKNSANNKLLTLYQNKIEFDTFTDSGQHVDIYLPKTSNYAGQNKDEYHLLDIYVKRLDPIIIPTPNINNPEKMDDIEYDIWKLKTSTSSGRQEPDLFCVKVYIDGITENVLNTFVGTFPFPKTVCFYNVNTFYNLIEFAQINNADLHFTDVDAVMYWYSYKLQMTENKGIPEKHTALITSLASVEAKTADAPVETKSLSIKHNMLKIDENYLKQISVNSDIPIYIFNVRHLNVNDPSQTVFLWINKQYNEKDDIISWPIASSTNEDGSEHYTGISYIAPGTNNEVAVKFPKDKTTANTWDQAQFKLDLQGSSTRGNHAKNLDLGIIQQEDKLNTKFLFSPNYIDGDPNTYLPEEKFTLKADIVDSGHSNNTVMGKFINDNTTKFETYQKGKHVNYIKNCLIGYPCIVVLNVDYEVSGTQNEYYYLGIYNFNLGRGSYSNLGYRNISVFDDTLTSVSDDSPFIFFQAEPETLQLNENFGAAEISGNSPKFDFSQWHNSILFQMENEPNGNLYMFDDIVTRSLGSFQSALQLFVKDVALSGGYIFNYLGKTFMDHDKWDLKPWCFENSVPDPRIQYRRTPDNSFNSFVRDSTIDPTTGDDNWMYIFDKTIHDTEIDSATYRTRLDYTSALEYYVICMGFGLVDSVQKNLNIKTWTLNNGNFKDPITGASRAKFYTAFYDMDTCLGIDNDSADTSPYCFSDFWLSEETGSDNIYQLKDTKVLRDYYDTEVAGESGYDIPSSSLFAIIKYGTSVYKKAFPEKDLEQADFPTPSDLWARYRLTDKKIYNLPGTACLSNVDNFMENYYKKHLSGASEIIFNLNYNAKYFIYNYLEDWKIPDDIKSSIGVYTMQDGITSYDVQFHQDINKFRGRSINRIYDWLNARIHILDAYFNLTTAVDFISVSNTVNAVPLLPLPEKLLGNIQQNNDIHTFDQIFNNGAGRTKINMYGAVTLQMRALQYTPIMFMVGGTIQSRYLLKKPTNTYTCTINGSGSIDVCLCGSQSLTYLSNITWVTPKTLTITSNYLTNINGVNPITGVQITNIYCPSIQEIKLIGKNYTGALNINSKDSIVDKYANLQIIDLSNSKISLSVDTEPIQYINVSNIQTTSVSVRNCNKLVKPDNNTEAVNLNGATFSTSLSLDINWTKNILLNNFETPELNINCTYADPGNNIIVIDGKRNLKFGNLKSVSINGYKNIYICNCPVLQNVIINDPENVTKLIIGKCCTNNGLSFKLNSSTSRHIDLSNFNQLNEICFSGTDNFESIILPQSVILRGGDFSYCTALKYVNVVNDGSITFNGNGKRHSYVDLNNYTILDTLTDGVFYNCYNLTLARSATNNNMIRINIGENVTSLANMFALHDTSNNISFDKIIEFINNIPLDNNITDISYMFANQSAFNLSKELYVRDTKANKSTLKLGIFHKVSNARGAFLSKNTDGNIIAYINQLVWYESNQKKQVFGGDSSVKTLDITHLFNSQNGWCSLYAPIDIYYPILSKITSLMGGGDRYVTYNPIYTNSIQTFNVATILTAYKKQEEQWSDKDYYTKTYTYSGTCGELIKTEVSLRNVFIDETNTNMSSLNIDTEDNLDARFLSNIKTLSCFSLGTDVNNYTNAIWNFYGCFSKKWNITALDRFIGGNIKATDFEDMLANEFMPTNIGSIQYALNMNFYDNLTSEPLVPAIVDIERFFDFDLYMTNMSRYNKGTLHMFQGAFTLNKKISSKTFRKWLIKVLNLKNIYIPYIYNVFSNTRLIVTKEEANNECDFRLSTIFQQEGETKQQNTVIKCLDSVFSSLHCYKEGDDYRTTNNILYMKFGYDIFNMCPNLTSVSNLFYNCYLFDPIPFNVFNKRTKKQKYYYLEDAESTRHYVKYISYEYKHEIESVSQCFYNVHYCCKYKQNNRFNPLNDKGENIILNAGVNHIVYQKQQIVESTKGTENEQYIWVDDPDKEPIIIMNNMILYNGPTGSSNITVYPSTEYLDTLNLCGEFYTGSFINANNGTAVVNSYQQKLPLFQEANINGGVEPYKTSLIIPPDLLYGCKANCYCKGVVSTTYSNDKLIGIIPKHLLRYISSSSNDYNSQSLNLFEGCIIIPNYVGTYVTYNEREVLENEDTSTYKTERYIQKTYNVYTFIPEGFIQNTSLTSLYGLYTFHIHWPKQSYKVNNERVDYDFYVMSTTNSFHNNITNINFNSYCYNYNYNHNYDDNNSYNRGIHFNLQCTYNIDDKVYTSEEKKNIFGDLYLKYPNICKVFNGFSTGINLNIFKTLQVNNLINSLYILCGYFGNIFEGSTVENLKILSGYCINIPNGNTNSISCNAIFPPMNKNIRNFITSNTKYNLYNSQIEDNNITYYKAVYSDILNFRGDSAVRPQYLDIE</sequence>
<dbReference type="EMBL" id="OR769218">
    <property type="protein sequence ID" value="WQJ54509.1"/>
    <property type="molecule type" value="Genomic_DNA"/>
</dbReference>
<name>A0ABZ0Z640_9CAUD</name>
<organism evidence="1 2">
    <name type="scientific">phage Lak_Megaphage_RVC_AP1_GC26</name>
    <dbReference type="NCBI Taxonomy" id="3109224"/>
    <lineage>
        <taxon>Viruses</taxon>
        <taxon>Duplodnaviria</taxon>
        <taxon>Heunggongvirae</taxon>
        <taxon>Uroviricota</taxon>
        <taxon>Caudoviricetes</taxon>
        <taxon>Caudoviricetes code 15 clade</taxon>
    </lineage>
</organism>
<evidence type="ECO:0000313" key="2">
    <source>
        <dbReference type="Proteomes" id="UP001346559"/>
    </source>
</evidence>
<reference evidence="1 2" key="1">
    <citation type="submission" date="2023-11" db="EMBL/GenBank/DDBJ databases">
        <authorList>
            <person name="Cook R."/>
            <person name="Crisci M."/>
            <person name="Pye H."/>
            <person name="Adriaenssens E."/>
            <person name="Santini J."/>
        </authorList>
    </citation>
    <scope>NUCLEOTIDE SEQUENCE [LARGE SCALE GENOMIC DNA]</scope>
    <source>
        <strain evidence="1">Lak_Megaphage_RVC_AP1_GC26</strain>
    </source>
</reference>
<proteinExistence type="predicted"/>
<accession>A0ABZ0Z640</accession>